<name>A0A1M2VS70_TRAPU</name>
<reference evidence="4 5" key="1">
    <citation type="submission" date="2016-10" db="EMBL/GenBank/DDBJ databases">
        <title>Genome sequence of the basidiomycete white-rot fungus Trametes pubescens.</title>
        <authorList>
            <person name="Makela M.R."/>
            <person name="Granchi Z."/>
            <person name="Peng M."/>
            <person name="De Vries R.P."/>
            <person name="Grigoriev I."/>
            <person name="Riley R."/>
            <person name="Hilden K."/>
        </authorList>
    </citation>
    <scope>NUCLEOTIDE SEQUENCE [LARGE SCALE GENOMIC DNA]</scope>
    <source>
        <strain evidence="4 5">FBCC735</strain>
    </source>
</reference>
<evidence type="ECO:0000259" key="3">
    <source>
        <dbReference type="Pfam" id="PF01464"/>
    </source>
</evidence>
<protein>
    <recommendedName>
        <fullName evidence="3">Transglycosylase SLT domain-containing protein</fullName>
    </recommendedName>
</protein>
<feature type="compositionally biased region" description="Low complexity" evidence="1">
    <location>
        <begin position="61"/>
        <end position="78"/>
    </location>
</feature>
<evidence type="ECO:0000313" key="4">
    <source>
        <dbReference type="EMBL" id="OJT10454.1"/>
    </source>
</evidence>
<evidence type="ECO:0000256" key="1">
    <source>
        <dbReference type="SAM" id="MobiDB-lite"/>
    </source>
</evidence>
<evidence type="ECO:0000313" key="5">
    <source>
        <dbReference type="Proteomes" id="UP000184267"/>
    </source>
</evidence>
<dbReference type="PANTHER" id="PTHR37423">
    <property type="entry name" value="SOLUBLE LYTIC MUREIN TRANSGLYCOSYLASE-RELATED"/>
    <property type="match status" value="1"/>
</dbReference>
<proteinExistence type="predicted"/>
<dbReference type="SUPFAM" id="SSF53955">
    <property type="entry name" value="Lysozyme-like"/>
    <property type="match status" value="1"/>
</dbReference>
<feature type="compositionally biased region" description="Low complexity" evidence="1">
    <location>
        <begin position="86"/>
        <end position="113"/>
    </location>
</feature>
<gene>
    <name evidence="4" type="ORF">TRAPUB_13053</name>
</gene>
<keyword evidence="2" id="KW-0732">Signal</keyword>
<sequence>MQLSAPFVLLLAAFGVVEASLHNHQPRLSRHHDRARNALEPVARRANSGRCKPRPTSTLVSTSSTQAAETTTHAAPAALNNKEAEAPTTTKKATSTKKPAATKAADSGSNNSSGAVNGLIKITDSSCGWPGAVSNVSPTDGPNGSIDWLNCGVDSDGWKPPYVQVTDIVTTDLGQALNDPNSPFKACSAYVGFFYEASGAYGIPPILIASIAMQESSCNPETIGGAGEQGLMQITKDKCGGAPGGNCRDPHFNIMAGAKFLSDTLKNNNGNILLTVGMYNGWQPGLTVGSATAAGNTACCRCQNNLDYLQQLFNYWVLNKNPYTASPASGKYHNLDKCD</sequence>
<feature type="chain" id="PRO_5011956686" description="Transglycosylase SLT domain-containing protein" evidence="2">
    <location>
        <begin position="20"/>
        <end position="339"/>
    </location>
</feature>
<dbReference type="InterPro" id="IPR023346">
    <property type="entry name" value="Lysozyme-like_dom_sf"/>
</dbReference>
<dbReference type="OMA" id="CHAQNNL"/>
<keyword evidence="5" id="KW-1185">Reference proteome</keyword>
<dbReference type="AlphaFoldDB" id="A0A1M2VS70"/>
<dbReference type="OrthoDB" id="2537480at2759"/>
<feature type="region of interest" description="Disordered" evidence="1">
    <location>
        <begin position="40"/>
        <end position="113"/>
    </location>
</feature>
<feature type="signal peptide" evidence="2">
    <location>
        <begin position="1"/>
        <end position="19"/>
    </location>
</feature>
<dbReference type="Gene3D" id="1.10.530.10">
    <property type="match status" value="1"/>
</dbReference>
<dbReference type="Proteomes" id="UP000184267">
    <property type="component" value="Unassembled WGS sequence"/>
</dbReference>
<dbReference type="Pfam" id="PF01464">
    <property type="entry name" value="SLT"/>
    <property type="match status" value="1"/>
</dbReference>
<dbReference type="PANTHER" id="PTHR37423:SF2">
    <property type="entry name" value="MEMBRANE-BOUND LYTIC MUREIN TRANSGLYCOSYLASE C"/>
    <property type="match status" value="1"/>
</dbReference>
<accession>A0A1M2VS70</accession>
<comment type="caution">
    <text evidence="4">The sequence shown here is derived from an EMBL/GenBank/DDBJ whole genome shotgun (WGS) entry which is preliminary data.</text>
</comment>
<feature type="domain" description="Transglycosylase SLT" evidence="3">
    <location>
        <begin position="195"/>
        <end position="281"/>
    </location>
</feature>
<organism evidence="4 5">
    <name type="scientific">Trametes pubescens</name>
    <name type="common">White-rot fungus</name>
    <dbReference type="NCBI Taxonomy" id="154538"/>
    <lineage>
        <taxon>Eukaryota</taxon>
        <taxon>Fungi</taxon>
        <taxon>Dikarya</taxon>
        <taxon>Basidiomycota</taxon>
        <taxon>Agaricomycotina</taxon>
        <taxon>Agaricomycetes</taxon>
        <taxon>Polyporales</taxon>
        <taxon>Polyporaceae</taxon>
        <taxon>Trametes</taxon>
    </lineage>
</organism>
<dbReference type="InterPro" id="IPR008258">
    <property type="entry name" value="Transglycosylase_SLT_dom_1"/>
</dbReference>
<dbReference type="EMBL" id="MNAD01000776">
    <property type="protein sequence ID" value="OJT10454.1"/>
    <property type="molecule type" value="Genomic_DNA"/>
</dbReference>
<evidence type="ECO:0000256" key="2">
    <source>
        <dbReference type="SAM" id="SignalP"/>
    </source>
</evidence>